<gene>
    <name evidence="2" type="ORF">SCHCODRAFT_103362</name>
</gene>
<feature type="non-terminal residue" evidence="2">
    <location>
        <position position="1138"/>
    </location>
</feature>
<name>D8PLW4_SCHCM</name>
<feature type="coiled-coil region" evidence="1">
    <location>
        <begin position="1049"/>
        <end position="1083"/>
    </location>
</feature>
<keyword evidence="3" id="KW-1185">Reference proteome</keyword>
<reference evidence="2 3" key="1">
    <citation type="journal article" date="2010" name="Nat. Biotechnol.">
        <title>Genome sequence of the model mushroom Schizophyllum commune.</title>
        <authorList>
            <person name="Ohm R.A."/>
            <person name="de Jong J.F."/>
            <person name="Lugones L.G."/>
            <person name="Aerts A."/>
            <person name="Kothe E."/>
            <person name="Stajich J.E."/>
            <person name="de Vries R.P."/>
            <person name="Record E."/>
            <person name="Levasseur A."/>
            <person name="Baker S.E."/>
            <person name="Bartholomew K.A."/>
            <person name="Coutinho P.M."/>
            <person name="Erdmann S."/>
            <person name="Fowler T.J."/>
            <person name="Gathman A.C."/>
            <person name="Lombard V."/>
            <person name="Henrissat B."/>
            <person name="Knabe N."/>
            <person name="Kuees U."/>
            <person name="Lilly W.W."/>
            <person name="Lindquist E."/>
            <person name="Lucas S."/>
            <person name="Magnuson J.K."/>
            <person name="Piumi F."/>
            <person name="Raudaskoski M."/>
            <person name="Salamov A."/>
            <person name="Schmutz J."/>
            <person name="Schwarze F.W.M.R."/>
            <person name="vanKuyk P.A."/>
            <person name="Horton J.S."/>
            <person name="Grigoriev I.V."/>
            <person name="Woesten H.A.B."/>
        </authorList>
    </citation>
    <scope>NUCLEOTIDE SEQUENCE [LARGE SCALE GENOMIC DNA]</scope>
    <source>
        <strain evidence="3">H4-8 / FGSC 9210</strain>
    </source>
</reference>
<evidence type="ECO:0000313" key="3">
    <source>
        <dbReference type="Proteomes" id="UP000007431"/>
    </source>
</evidence>
<proteinExistence type="predicted"/>
<dbReference type="VEuPathDB" id="FungiDB:SCHCODRAFT_02667425"/>
<dbReference type="InParanoid" id="D8PLW4"/>
<dbReference type="STRING" id="578458.D8PLW4"/>
<evidence type="ECO:0000256" key="1">
    <source>
        <dbReference type="SAM" id="Coils"/>
    </source>
</evidence>
<evidence type="ECO:0000313" key="2">
    <source>
        <dbReference type="EMBL" id="EFJ02058.1"/>
    </source>
</evidence>
<sequence length="1138" mass="126997">MQRRVNWLAGAWPDFRLHLTVVGIAASSSDSVGLRIQYRDLSRALKSGGFESRLVTLASLRCTDVQGDMLDHDLRTFPIIEDATQPSWTHSSSGAMSQPQGLAVSSILVATPDLWPKHLLGLVSPLNNKFNPTQPVAPAEGTARPEATFPAVEWQQISAQIRSEQCLPSMGPDSTERLIASFTAVALSSPGSFAHFDTAYACAVHPLDASSPGVHLLPRHRIATMLLTAPIDIREKRQKRENLSEKDVLDSNLPLDNNDDTAELHSGLDMLGYPADSIDDAHIMLLPHEDSNVALALACVARQEEIYSVMSSAIMQRRVFGITDALSGLALEPLSWTVRVVFGWISEGDEADDFEVCFAHAPAHASAQDHEVGAFDVADHRSASALARFLALQAESHRRVVATARAQIALSREMVTRTGQRIWRVDSARKSALVAGDDAQAKIERIIEWRNALSIPPIALKEKAKRRAPERYTDCEAKTLETEFVNIGFDMMSECEYHMFVFYTCSTSVDELTTSARSRGGDLFSLDTSGIHILAENYVRPYAWPPPDIPTRIPGAIALKPVITQYLLSLDFGSRKGDDVGHLTAPLLANWDQYCAEVTFEKKIRTKDRLPKIKSAMQARATIMNILPIVSRVAADARMAAATPRSRLSCDILLAECLRTEDPRGPHIRRDREVPFPRNAYFDNAHDDSWPHRASGVLGNYRDTVSGKYTLRWQHRSSNSSDEPRWLRRVKQDLTKTVFEAYLRRSDTVDCCWFGKRRTSCRDALMDASVLDAHPSDICDTVAFMSIPNVFDLENADSGQLKLIEGFRIIGQRSTKVPPRVFPEDYPSWTRRSLDEGFDVADPVLRRAREKSGVNAKGARAPTASSFSKAEALGRTEQSASSAALLEGSTAERVSSGSGDLQIPFLWLEDCSRYSSFEQGFGGARLRIISTLRFLAACKVYNLVVFALVTAGSHAHLLCGWGTEPPPNDTLNHVHMHIGDVNCPIWDLRDTSQAIRLCAFLIQLRDKHAPKVRKAFEAQKEDFKCAWNADPTSPRFQWTMKHQQASSLVRDIGKERDKQKKRFEELHQEREEIGRAMEHLEHAIIPDTDVPAYLEEFDSRFARMEEPDPELVELLDFACTQLPESCRTRFISDMAEVM</sequence>
<dbReference type="AlphaFoldDB" id="D8PLW4"/>
<dbReference type="EMBL" id="GL377302">
    <property type="protein sequence ID" value="EFJ02058.1"/>
    <property type="molecule type" value="Genomic_DNA"/>
</dbReference>
<protein>
    <submittedName>
        <fullName evidence="2">Uncharacterized protein</fullName>
    </submittedName>
</protein>
<accession>D8PLW4</accession>
<keyword evidence="1" id="KW-0175">Coiled coil</keyword>
<dbReference type="Proteomes" id="UP000007431">
    <property type="component" value="Unassembled WGS sequence"/>
</dbReference>
<organism evidence="3">
    <name type="scientific">Schizophyllum commune (strain H4-8 / FGSC 9210)</name>
    <name type="common">Split gill fungus</name>
    <dbReference type="NCBI Taxonomy" id="578458"/>
    <lineage>
        <taxon>Eukaryota</taxon>
        <taxon>Fungi</taxon>
        <taxon>Dikarya</taxon>
        <taxon>Basidiomycota</taxon>
        <taxon>Agaricomycotina</taxon>
        <taxon>Agaricomycetes</taxon>
        <taxon>Agaricomycetidae</taxon>
        <taxon>Agaricales</taxon>
        <taxon>Schizophyllaceae</taxon>
        <taxon>Schizophyllum</taxon>
    </lineage>
</organism>
<dbReference type="HOGENOM" id="CLU_272027_0_0_1"/>